<dbReference type="Proteomes" id="UP000324479">
    <property type="component" value="Unassembled WGS sequence"/>
</dbReference>
<name>A0A5M6DDD2_9BACT</name>
<dbReference type="AlphaFoldDB" id="A0A5M6DDD2"/>
<protein>
    <recommendedName>
        <fullName evidence="4">Las17-binding protein actin regulator</fullName>
    </recommendedName>
</protein>
<reference evidence="2 3" key="1">
    <citation type="submission" date="2019-08" db="EMBL/GenBank/DDBJ databases">
        <authorList>
            <person name="Dhanesh K."/>
            <person name="Kumar G."/>
            <person name="Sasikala C."/>
            <person name="Venkata Ramana C."/>
        </authorList>
    </citation>
    <scope>NUCLEOTIDE SEQUENCE [LARGE SCALE GENOMIC DNA]</scope>
    <source>
        <strain evidence="2 3">JC645</strain>
    </source>
</reference>
<sequence>MRPFKQLLALIFITATFSPAVFADKTTIIGGEITFAHVAIDPTAPPDGFCDDPPGALYSVESDALFGSLETRQETLAFSGAGQATGCAYLVPLDDGTAARFTGSFVWHTEDGDLNGTFELIDGVIDGVTGVFSAVVFIEFTGGTERFQKARGSAVAIGYDFPFGGLGGNVDVGGLAAQIIAGEMKLKE</sequence>
<evidence type="ECO:0000256" key="1">
    <source>
        <dbReference type="SAM" id="SignalP"/>
    </source>
</evidence>
<gene>
    <name evidence="2" type="ORF">FYK55_07755</name>
</gene>
<feature type="signal peptide" evidence="1">
    <location>
        <begin position="1"/>
        <end position="23"/>
    </location>
</feature>
<dbReference type="EMBL" id="VWOX01000003">
    <property type="protein sequence ID" value="KAA5545528.1"/>
    <property type="molecule type" value="Genomic_DNA"/>
</dbReference>
<accession>A0A5M6DDD2</accession>
<keyword evidence="3" id="KW-1185">Reference proteome</keyword>
<keyword evidence="1" id="KW-0732">Signal</keyword>
<evidence type="ECO:0008006" key="4">
    <source>
        <dbReference type="Google" id="ProtNLM"/>
    </source>
</evidence>
<evidence type="ECO:0000313" key="3">
    <source>
        <dbReference type="Proteomes" id="UP000324479"/>
    </source>
</evidence>
<organism evidence="2 3">
    <name type="scientific">Roseiconus nitratireducens</name>
    <dbReference type="NCBI Taxonomy" id="2605748"/>
    <lineage>
        <taxon>Bacteria</taxon>
        <taxon>Pseudomonadati</taxon>
        <taxon>Planctomycetota</taxon>
        <taxon>Planctomycetia</taxon>
        <taxon>Pirellulales</taxon>
        <taxon>Pirellulaceae</taxon>
        <taxon>Roseiconus</taxon>
    </lineage>
</organism>
<feature type="chain" id="PRO_5024372966" description="Las17-binding protein actin regulator" evidence="1">
    <location>
        <begin position="24"/>
        <end position="188"/>
    </location>
</feature>
<comment type="caution">
    <text evidence="2">The sequence shown here is derived from an EMBL/GenBank/DDBJ whole genome shotgun (WGS) entry which is preliminary data.</text>
</comment>
<dbReference type="RefSeq" id="WP_150075796.1">
    <property type="nucleotide sequence ID" value="NZ_VWOX01000003.1"/>
</dbReference>
<evidence type="ECO:0000313" key="2">
    <source>
        <dbReference type="EMBL" id="KAA5545528.1"/>
    </source>
</evidence>
<proteinExistence type="predicted"/>